<dbReference type="Proteomes" id="UP001438707">
    <property type="component" value="Unassembled WGS sequence"/>
</dbReference>
<evidence type="ECO:0000256" key="6">
    <source>
        <dbReference type="RuleBase" id="RU003825"/>
    </source>
</evidence>
<reference evidence="8 9" key="1">
    <citation type="journal article" date="2024" name="Nat. Commun.">
        <title>Phylogenomics reveals the evolutionary origins of lichenization in chlorophyte algae.</title>
        <authorList>
            <person name="Puginier C."/>
            <person name="Libourel C."/>
            <person name="Otte J."/>
            <person name="Skaloud P."/>
            <person name="Haon M."/>
            <person name="Grisel S."/>
            <person name="Petersen M."/>
            <person name="Berrin J.G."/>
            <person name="Delaux P.M."/>
            <person name="Dal Grande F."/>
            <person name="Keller J."/>
        </authorList>
    </citation>
    <scope>NUCLEOTIDE SEQUENCE [LARGE SCALE GENOMIC DNA]</scope>
    <source>
        <strain evidence="8 9">SAG 2145</strain>
    </source>
</reference>
<organism evidence="8 9">
    <name type="scientific">Apatococcus lobatus</name>
    <dbReference type="NCBI Taxonomy" id="904363"/>
    <lineage>
        <taxon>Eukaryota</taxon>
        <taxon>Viridiplantae</taxon>
        <taxon>Chlorophyta</taxon>
        <taxon>core chlorophytes</taxon>
        <taxon>Trebouxiophyceae</taxon>
        <taxon>Chlorellales</taxon>
        <taxon>Chlorellaceae</taxon>
        <taxon>Apatococcus</taxon>
    </lineage>
</organism>
<comment type="catalytic activity">
    <reaction evidence="6">
        <text>cytidine + ATP = CMP + ADP + H(+)</text>
        <dbReference type="Rhea" id="RHEA:24674"/>
        <dbReference type="ChEBI" id="CHEBI:15378"/>
        <dbReference type="ChEBI" id="CHEBI:17562"/>
        <dbReference type="ChEBI" id="CHEBI:30616"/>
        <dbReference type="ChEBI" id="CHEBI:60377"/>
        <dbReference type="ChEBI" id="CHEBI:456216"/>
        <dbReference type="EC" id="2.7.1.48"/>
    </reaction>
</comment>
<dbReference type="PANTHER" id="PTHR10285">
    <property type="entry name" value="URIDINE KINASE"/>
    <property type="match status" value="1"/>
</dbReference>
<dbReference type="EC" id="2.7.1.48" evidence="6"/>
<dbReference type="Gene3D" id="3.40.50.300">
    <property type="entry name" value="P-loop containing nucleotide triphosphate hydrolases"/>
    <property type="match status" value="1"/>
</dbReference>
<gene>
    <name evidence="8" type="ORF">WJX74_006135</name>
</gene>
<dbReference type="InterPro" id="IPR006083">
    <property type="entry name" value="PRK/URK"/>
</dbReference>
<comment type="caution">
    <text evidence="8">The sequence shown here is derived from an EMBL/GenBank/DDBJ whole genome shotgun (WGS) entry which is preliminary data.</text>
</comment>
<dbReference type="AlphaFoldDB" id="A0AAW1S759"/>
<name>A0AAW1S759_9CHLO</name>
<proteinExistence type="inferred from homology"/>
<evidence type="ECO:0000313" key="8">
    <source>
        <dbReference type="EMBL" id="KAK9841457.1"/>
    </source>
</evidence>
<comment type="similarity">
    <text evidence="6">Belongs to the uridine kinase family.</text>
</comment>
<dbReference type="InterPro" id="IPR000764">
    <property type="entry name" value="Uridine_kinase-like"/>
</dbReference>
<evidence type="ECO:0000256" key="3">
    <source>
        <dbReference type="ARBA" id="ARBA00022679"/>
    </source>
</evidence>
<keyword evidence="3 6" id="KW-0808">Transferase</keyword>
<dbReference type="Pfam" id="PF00485">
    <property type="entry name" value="PRK"/>
    <property type="match status" value="1"/>
</dbReference>
<dbReference type="CDD" id="cd02023">
    <property type="entry name" value="UMPK"/>
    <property type="match status" value="1"/>
</dbReference>
<evidence type="ECO:0000256" key="5">
    <source>
        <dbReference type="ARBA" id="ARBA00022777"/>
    </source>
</evidence>
<evidence type="ECO:0000256" key="4">
    <source>
        <dbReference type="ARBA" id="ARBA00022741"/>
    </source>
</evidence>
<dbReference type="GO" id="GO:0005524">
    <property type="term" value="F:ATP binding"/>
    <property type="evidence" value="ECO:0007669"/>
    <property type="project" value="UniProtKB-KW"/>
</dbReference>
<evidence type="ECO:0000256" key="1">
    <source>
        <dbReference type="ARBA" id="ARBA00004690"/>
    </source>
</evidence>
<keyword evidence="6" id="KW-0067">ATP-binding</keyword>
<sequence>MAQHTRTTIIGVAGGTASGKTSVCTSIMAQLRLEFPDHTGFVNISQDSFYRDLTEEEHINIAEFNFDHPDAFSFEEIVNTVKALKAGRQVDIPVYDFVTSARTTQTIPIAKADVVLMDGILIFYHPELRDLFDMKIFVDTDADIRLARRMRRDIVDRGRSVLSVLNQYEKFVKPSFDSYILPTKQHADIIIPRGAENAVAIDLIHQHIKWNLMQQPLLHSSRRSL</sequence>
<evidence type="ECO:0000256" key="2">
    <source>
        <dbReference type="ARBA" id="ARBA00004784"/>
    </source>
</evidence>
<comment type="pathway">
    <text evidence="2 6">Pyrimidine metabolism; CTP biosynthesis via salvage pathway; CTP from cytidine: step 1/3.</text>
</comment>
<comment type="pathway">
    <text evidence="1 6">Pyrimidine metabolism; UMP biosynthesis via salvage pathway; UMP from uridine: step 1/1.</text>
</comment>
<comment type="catalytic activity">
    <reaction evidence="6">
        <text>uridine + ATP = UMP + ADP + H(+)</text>
        <dbReference type="Rhea" id="RHEA:16825"/>
        <dbReference type="ChEBI" id="CHEBI:15378"/>
        <dbReference type="ChEBI" id="CHEBI:16704"/>
        <dbReference type="ChEBI" id="CHEBI:30616"/>
        <dbReference type="ChEBI" id="CHEBI:57865"/>
        <dbReference type="ChEBI" id="CHEBI:456216"/>
        <dbReference type="EC" id="2.7.1.48"/>
    </reaction>
</comment>
<dbReference type="EMBL" id="JALJOS010000003">
    <property type="protein sequence ID" value="KAK9841457.1"/>
    <property type="molecule type" value="Genomic_DNA"/>
</dbReference>
<feature type="domain" description="Phosphoribulokinase/uridine kinase" evidence="7">
    <location>
        <begin position="9"/>
        <end position="200"/>
    </location>
</feature>
<evidence type="ECO:0000259" key="7">
    <source>
        <dbReference type="Pfam" id="PF00485"/>
    </source>
</evidence>
<dbReference type="FunFam" id="3.40.50.300:FF:000339">
    <property type="entry name" value="Uridine kinase"/>
    <property type="match status" value="1"/>
</dbReference>
<protein>
    <recommendedName>
        <fullName evidence="6">Uridine kinase</fullName>
        <ecNumber evidence="6">2.7.1.48</ecNumber>
    </recommendedName>
</protein>
<keyword evidence="9" id="KW-1185">Reference proteome</keyword>
<evidence type="ECO:0000313" key="9">
    <source>
        <dbReference type="Proteomes" id="UP001438707"/>
    </source>
</evidence>
<dbReference type="InterPro" id="IPR027417">
    <property type="entry name" value="P-loop_NTPase"/>
</dbReference>
<accession>A0AAW1S759</accession>
<dbReference type="PRINTS" id="PR00988">
    <property type="entry name" value="URIDINKINASE"/>
</dbReference>
<keyword evidence="5 6" id="KW-0418">Kinase</keyword>
<dbReference type="SUPFAM" id="SSF52540">
    <property type="entry name" value="P-loop containing nucleoside triphosphate hydrolases"/>
    <property type="match status" value="1"/>
</dbReference>
<dbReference type="GO" id="GO:0008655">
    <property type="term" value="P:pyrimidine-containing compound salvage"/>
    <property type="evidence" value="ECO:0007669"/>
    <property type="project" value="UniProtKB-ARBA"/>
</dbReference>
<dbReference type="GO" id="GO:0004849">
    <property type="term" value="F:uridine kinase activity"/>
    <property type="evidence" value="ECO:0007669"/>
    <property type="project" value="UniProtKB-EC"/>
</dbReference>
<dbReference type="NCBIfam" id="NF004018">
    <property type="entry name" value="PRK05480.1"/>
    <property type="match status" value="1"/>
</dbReference>
<dbReference type="NCBIfam" id="TIGR00235">
    <property type="entry name" value="udk"/>
    <property type="match status" value="1"/>
</dbReference>
<keyword evidence="4 6" id="KW-0547">Nucleotide-binding</keyword>